<feature type="domain" description="RRM" evidence="5">
    <location>
        <begin position="617"/>
        <end position="689"/>
    </location>
</feature>
<dbReference type="FunFam" id="3.30.70.330:FF:000988">
    <property type="entry name" value="Developmentally regulated RNA-binding protein"/>
    <property type="match status" value="1"/>
</dbReference>
<proteinExistence type="predicted"/>
<dbReference type="PANTHER" id="PTHR24012">
    <property type="entry name" value="RNA BINDING PROTEIN"/>
    <property type="match status" value="1"/>
</dbReference>
<dbReference type="SUPFAM" id="SSF54928">
    <property type="entry name" value="RNA-binding domain, RBD"/>
    <property type="match status" value="4"/>
</dbReference>
<feature type="domain" description="RRM" evidence="5">
    <location>
        <begin position="410"/>
        <end position="494"/>
    </location>
</feature>
<keyword evidence="2 3" id="KW-0694">RNA-binding</keyword>
<dbReference type="InterPro" id="IPR000504">
    <property type="entry name" value="RRM_dom"/>
</dbReference>
<feature type="region of interest" description="Disordered" evidence="4">
    <location>
        <begin position="482"/>
        <end position="507"/>
    </location>
</feature>
<feature type="domain" description="RRM" evidence="5">
    <location>
        <begin position="307"/>
        <end position="385"/>
    </location>
</feature>
<dbReference type="SMART" id="SM00360">
    <property type="entry name" value="RRM"/>
    <property type="match status" value="6"/>
</dbReference>
<evidence type="ECO:0000256" key="3">
    <source>
        <dbReference type="PROSITE-ProRule" id="PRU00176"/>
    </source>
</evidence>
<evidence type="ECO:0000313" key="7">
    <source>
        <dbReference type="Proteomes" id="UP000075884"/>
    </source>
</evidence>
<sequence length="701" mass="78422">MTQEQPTVPDLNSPPFSRLFVLCGRQITAGALEQFFAPYGTVEQCHIVQDQATGQSKGIGFVKFAKTSQAARALKEADGKHIDPEPKPIKVEIASSTVESKPLDCLRLKVKCAAELDGEAVKTEFGKISAVNSVQLVPDKKSPGNNVAYLTFESFLDAALAYETAKPEHKAKFAKIKPRKVSLESQPQETRGFFRPMTRRRSSALLPPTKLTVLCSSTLTQNQIWRLFDIIPGLMNCSISHDGGSVSSATVTYNNTQSAKYAREKLHKFEYPIGEKIVVRDGTSSLPRTMSESSARSKEISEEPPMSRLFIICGKQITRDQLMKHFEADGSIEECVVITDRKTGQGKGVAYVKFTKTSSAARGLRKNGTIVEGDTRPIKVMISASYNRDKSSDPSADVNENHFLRLFAIVPSNRTENQLKEEFGSFGTVTQVRLVPDKKNEKQCAAYIKFTSFLETALAIENCNPQHKAKFCVPRNKLQQEREQQKTQVKAVEPTHRKRSHSPDRFPAQRSDTKLVVICSNQLNQDRLWRLFDISPGMKYCNIITANEINITATAVYSNREEAQRAVDKIHGLEYPIGERIIVRFEEEFKEEIISKDALSQLGPPKPLVSDMVPCVKKAFFICMPEAISVKLLTDAFCRFGDLIRVYIVPGKRHGYAEFASDIAANRAIQQLHGMHLGECRLKVLECAEYTGDSKRSRMEH</sequence>
<dbReference type="PROSITE" id="PS50102">
    <property type="entry name" value="RRM"/>
    <property type="match status" value="4"/>
</dbReference>
<dbReference type="CDD" id="cd12366">
    <property type="entry name" value="RRM1_RBM45"/>
    <property type="match status" value="1"/>
</dbReference>
<dbReference type="Gene3D" id="3.30.70.330">
    <property type="match status" value="4"/>
</dbReference>
<reference evidence="7" key="1">
    <citation type="submission" date="2013-03" db="EMBL/GenBank/DDBJ databases">
        <title>The Genome Sequence of Anopheles dirus WRAIR2.</title>
        <authorList>
            <consortium name="The Broad Institute Genomics Platform"/>
            <person name="Neafsey D.E."/>
            <person name="Walton C."/>
            <person name="Walker B."/>
            <person name="Young S.K."/>
            <person name="Zeng Q."/>
            <person name="Gargeya S."/>
            <person name="Fitzgerald M."/>
            <person name="Haas B."/>
            <person name="Abouelleil A."/>
            <person name="Allen A.W."/>
            <person name="Alvarado L."/>
            <person name="Arachchi H.M."/>
            <person name="Berlin A.M."/>
            <person name="Chapman S.B."/>
            <person name="Gainer-Dewar J."/>
            <person name="Goldberg J."/>
            <person name="Griggs A."/>
            <person name="Gujja S."/>
            <person name="Hansen M."/>
            <person name="Howarth C."/>
            <person name="Imamovic A."/>
            <person name="Ireland A."/>
            <person name="Larimer J."/>
            <person name="McCowan C."/>
            <person name="Murphy C."/>
            <person name="Pearson M."/>
            <person name="Poon T.W."/>
            <person name="Priest M."/>
            <person name="Roberts A."/>
            <person name="Saif S."/>
            <person name="Shea T."/>
            <person name="Sisk P."/>
            <person name="Sykes S."/>
            <person name="Wortman J."/>
            <person name="Nusbaum C."/>
            <person name="Birren B."/>
        </authorList>
    </citation>
    <scope>NUCLEOTIDE SEQUENCE [LARGE SCALE GENOMIC DNA]</scope>
    <source>
        <strain evidence="7">WRAIR2</strain>
    </source>
</reference>
<dbReference type="AlphaFoldDB" id="A0A182N321"/>
<dbReference type="GO" id="GO:0003723">
    <property type="term" value="F:RNA binding"/>
    <property type="evidence" value="ECO:0007669"/>
    <property type="project" value="UniProtKB-UniRule"/>
</dbReference>
<dbReference type="InterPro" id="IPR012677">
    <property type="entry name" value="Nucleotide-bd_a/b_plait_sf"/>
</dbReference>
<dbReference type="InterPro" id="IPR034203">
    <property type="entry name" value="RBM45_RRM1"/>
</dbReference>
<dbReference type="CDD" id="cd00590">
    <property type="entry name" value="RRM_SF"/>
    <property type="match status" value="1"/>
</dbReference>
<dbReference type="InterPro" id="IPR035979">
    <property type="entry name" value="RBD_domain_sf"/>
</dbReference>
<reference evidence="6" key="2">
    <citation type="submission" date="2020-05" db="UniProtKB">
        <authorList>
            <consortium name="EnsemblMetazoa"/>
        </authorList>
    </citation>
    <scope>IDENTIFICATION</scope>
    <source>
        <strain evidence="6">WRAIR2</strain>
    </source>
</reference>
<evidence type="ECO:0000259" key="5">
    <source>
        <dbReference type="PROSITE" id="PS50102"/>
    </source>
</evidence>
<name>A0A182N321_9DIPT</name>
<protein>
    <recommendedName>
        <fullName evidence="5">RRM domain-containing protein</fullName>
    </recommendedName>
</protein>
<evidence type="ECO:0000256" key="1">
    <source>
        <dbReference type="ARBA" id="ARBA00022737"/>
    </source>
</evidence>
<evidence type="ECO:0000313" key="6">
    <source>
        <dbReference type="EnsemblMetazoa" id="ADIR002033-PA"/>
    </source>
</evidence>
<accession>A0A182N321</accession>
<feature type="domain" description="RRM" evidence="5">
    <location>
        <begin position="17"/>
        <end position="96"/>
    </location>
</feature>
<evidence type="ECO:0000256" key="4">
    <source>
        <dbReference type="SAM" id="MobiDB-lite"/>
    </source>
</evidence>
<dbReference type="Proteomes" id="UP000075884">
    <property type="component" value="Unassembled WGS sequence"/>
</dbReference>
<keyword evidence="1" id="KW-0677">Repeat</keyword>
<evidence type="ECO:0000256" key="2">
    <source>
        <dbReference type="ARBA" id="ARBA00022884"/>
    </source>
</evidence>
<dbReference type="FunFam" id="3.30.70.330:FF:001765">
    <property type="match status" value="1"/>
</dbReference>
<organism evidence="6 7">
    <name type="scientific">Anopheles dirus</name>
    <dbReference type="NCBI Taxonomy" id="7168"/>
    <lineage>
        <taxon>Eukaryota</taxon>
        <taxon>Metazoa</taxon>
        <taxon>Ecdysozoa</taxon>
        <taxon>Arthropoda</taxon>
        <taxon>Hexapoda</taxon>
        <taxon>Insecta</taxon>
        <taxon>Pterygota</taxon>
        <taxon>Neoptera</taxon>
        <taxon>Endopterygota</taxon>
        <taxon>Diptera</taxon>
        <taxon>Nematocera</taxon>
        <taxon>Culicoidea</taxon>
        <taxon>Culicidae</taxon>
        <taxon>Anophelinae</taxon>
        <taxon>Anopheles</taxon>
    </lineage>
</organism>
<dbReference type="VEuPathDB" id="VectorBase:ADIR002033"/>
<dbReference type="EnsemblMetazoa" id="ADIR002033-RA">
    <property type="protein sequence ID" value="ADIR002033-PA"/>
    <property type="gene ID" value="ADIR002033"/>
</dbReference>
<dbReference type="STRING" id="7168.A0A182N321"/>
<dbReference type="Pfam" id="PF00076">
    <property type="entry name" value="RRM_1"/>
    <property type="match status" value="4"/>
</dbReference>
<keyword evidence="7" id="KW-1185">Reference proteome</keyword>